<gene>
    <name evidence="9" type="ORF">BIV57_04595</name>
</gene>
<evidence type="ECO:0000256" key="6">
    <source>
        <dbReference type="ARBA" id="ARBA00023136"/>
    </source>
</evidence>
<feature type="domain" description="ABC transmembrane type-1" evidence="8">
    <location>
        <begin position="110"/>
        <end position="319"/>
    </location>
</feature>
<dbReference type="InterPro" id="IPR035906">
    <property type="entry name" value="MetI-like_sf"/>
</dbReference>
<dbReference type="SUPFAM" id="SSF161098">
    <property type="entry name" value="MetI-like"/>
    <property type="match status" value="1"/>
</dbReference>
<feature type="transmembrane region" description="Helical" evidence="7">
    <location>
        <begin position="149"/>
        <end position="172"/>
    </location>
</feature>
<dbReference type="Gene3D" id="1.10.3720.10">
    <property type="entry name" value="MetI-like"/>
    <property type="match status" value="1"/>
</dbReference>
<feature type="transmembrane region" description="Helical" evidence="7">
    <location>
        <begin position="109"/>
        <end position="137"/>
    </location>
</feature>
<proteinExistence type="inferred from homology"/>
<dbReference type="AlphaFoldDB" id="A0A1J7BJ20"/>
<sequence length="329" mass="35583">MLRYIARRLIGMAVVLLITGAVTYVIFYWMPSDPARLSCGKPCTPETLHQVRAYMGLNQPIWEQYWHFLEGLVGGRSFGIGQAAAQCPAPCLGYSFHQSMPVRTMIGTAFPVTVSITVGAAALWLVFGVATGMISAVKRGTWWDRGATLLSLTGVATPTYLVGLLGILLLGFQWRLVPVNGYANFTDGIGPWASHLILPWAVLAFVNAAVYARLTRSQLLEVFGEDYITTARAKGLPERIVIGKHSLRAALTPIATMFGMDIGLLLGGAIITEKVFSMQGLGYLLLQGVGQLDLPVVVGVTLFSAFFVVAANLLVDILYGYLDPRVSLA</sequence>
<accession>A0A1J7BJ20</accession>
<dbReference type="PROSITE" id="PS50928">
    <property type="entry name" value="ABC_TM1"/>
    <property type="match status" value="1"/>
</dbReference>
<organism evidence="9 10">
    <name type="scientific">Mangrovactinospora gilvigrisea</name>
    <dbReference type="NCBI Taxonomy" id="1428644"/>
    <lineage>
        <taxon>Bacteria</taxon>
        <taxon>Bacillati</taxon>
        <taxon>Actinomycetota</taxon>
        <taxon>Actinomycetes</taxon>
        <taxon>Kitasatosporales</taxon>
        <taxon>Streptomycetaceae</taxon>
        <taxon>Mangrovactinospora</taxon>
    </lineage>
</organism>
<evidence type="ECO:0000256" key="2">
    <source>
        <dbReference type="ARBA" id="ARBA00022448"/>
    </source>
</evidence>
<dbReference type="RefSeq" id="WP_071655361.1">
    <property type="nucleotide sequence ID" value="NZ_MLCF01000016.1"/>
</dbReference>
<keyword evidence="2 7" id="KW-0813">Transport</keyword>
<dbReference type="Pfam" id="PF00528">
    <property type="entry name" value="BPD_transp_1"/>
    <property type="match status" value="1"/>
</dbReference>
<dbReference type="OrthoDB" id="147639at2"/>
<evidence type="ECO:0000313" key="9">
    <source>
        <dbReference type="EMBL" id="OIV38671.1"/>
    </source>
</evidence>
<dbReference type="InterPro" id="IPR045621">
    <property type="entry name" value="BPD_transp_1_N"/>
</dbReference>
<comment type="caution">
    <text evidence="9">The sequence shown here is derived from an EMBL/GenBank/DDBJ whole genome shotgun (WGS) entry which is preliminary data.</text>
</comment>
<evidence type="ECO:0000256" key="4">
    <source>
        <dbReference type="ARBA" id="ARBA00022692"/>
    </source>
</evidence>
<dbReference type="STRING" id="1428644.BIV57_04595"/>
<dbReference type="GO" id="GO:0005886">
    <property type="term" value="C:plasma membrane"/>
    <property type="evidence" value="ECO:0007669"/>
    <property type="project" value="UniProtKB-SubCell"/>
</dbReference>
<keyword evidence="4 7" id="KW-0812">Transmembrane</keyword>
<evidence type="ECO:0000256" key="7">
    <source>
        <dbReference type="RuleBase" id="RU363032"/>
    </source>
</evidence>
<dbReference type="Pfam" id="PF19300">
    <property type="entry name" value="BPD_transp_1_N"/>
    <property type="match status" value="1"/>
</dbReference>
<feature type="transmembrane region" description="Helical" evidence="7">
    <location>
        <begin position="292"/>
        <end position="315"/>
    </location>
</feature>
<keyword evidence="6 7" id="KW-0472">Membrane</keyword>
<evidence type="ECO:0000259" key="8">
    <source>
        <dbReference type="PROSITE" id="PS50928"/>
    </source>
</evidence>
<feature type="transmembrane region" description="Helical" evidence="7">
    <location>
        <begin position="192"/>
        <end position="212"/>
    </location>
</feature>
<keyword evidence="3" id="KW-1003">Cell membrane</keyword>
<dbReference type="EMBL" id="MLCF01000016">
    <property type="protein sequence ID" value="OIV38671.1"/>
    <property type="molecule type" value="Genomic_DNA"/>
</dbReference>
<evidence type="ECO:0000313" key="10">
    <source>
        <dbReference type="Proteomes" id="UP000243342"/>
    </source>
</evidence>
<dbReference type="PANTHER" id="PTHR43163">
    <property type="entry name" value="DIPEPTIDE TRANSPORT SYSTEM PERMEASE PROTEIN DPPB-RELATED"/>
    <property type="match status" value="1"/>
</dbReference>
<dbReference type="PANTHER" id="PTHR43163:SF7">
    <property type="entry name" value="DIPEPTIDE-TRANSPORT INTEGRAL MEMBRANE PROTEIN ABC TRANSPORTER DPPB-RELATED"/>
    <property type="match status" value="1"/>
</dbReference>
<dbReference type="InterPro" id="IPR000515">
    <property type="entry name" value="MetI-like"/>
</dbReference>
<reference evidence="9 10" key="1">
    <citation type="submission" date="2016-10" db="EMBL/GenBank/DDBJ databases">
        <title>Genome sequence of Streptomyces gilvigriseus MUSC 26.</title>
        <authorList>
            <person name="Lee L.-H."/>
            <person name="Ser H.-L."/>
        </authorList>
    </citation>
    <scope>NUCLEOTIDE SEQUENCE [LARGE SCALE GENOMIC DNA]</scope>
    <source>
        <strain evidence="9 10">MUSC 26</strain>
    </source>
</reference>
<dbReference type="CDD" id="cd06261">
    <property type="entry name" value="TM_PBP2"/>
    <property type="match status" value="1"/>
</dbReference>
<comment type="subcellular location">
    <subcellularLocation>
        <location evidence="1 7">Cell membrane</location>
        <topology evidence="1 7">Multi-pass membrane protein</topology>
    </subcellularLocation>
</comment>
<keyword evidence="10" id="KW-1185">Reference proteome</keyword>
<comment type="similarity">
    <text evidence="7">Belongs to the binding-protein-dependent transport system permease family.</text>
</comment>
<keyword evidence="5 7" id="KW-1133">Transmembrane helix</keyword>
<dbReference type="Proteomes" id="UP000243342">
    <property type="component" value="Unassembled WGS sequence"/>
</dbReference>
<dbReference type="GO" id="GO:0055085">
    <property type="term" value="P:transmembrane transport"/>
    <property type="evidence" value="ECO:0007669"/>
    <property type="project" value="InterPro"/>
</dbReference>
<evidence type="ECO:0000256" key="1">
    <source>
        <dbReference type="ARBA" id="ARBA00004651"/>
    </source>
</evidence>
<protein>
    <submittedName>
        <fullName evidence="9">Peptide ABC transporter permease</fullName>
    </submittedName>
</protein>
<evidence type="ECO:0000256" key="3">
    <source>
        <dbReference type="ARBA" id="ARBA00022475"/>
    </source>
</evidence>
<feature type="transmembrane region" description="Helical" evidence="7">
    <location>
        <begin position="249"/>
        <end position="272"/>
    </location>
</feature>
<feature type="transmembrane region" description="Helical" evidence="7">
    <location>
        <begin position="9"/>
        <end position="30"/>
    </location>
</feature>
<name>A0A1J7BJ20_9ACTN</name>
<evidence type="ECO:0000256" key="5">
    <source>
        <dbReference type="ARBA" id="ARBA00022989"/>
    </source>
</evidence>